<dbReference type="PROSITE" id="PS01081">
    <property type="entry name" value="HTH_TETR_1"/>
    <property type="match status" value="1"/>
</dbReference>
<keyword evidence="7" id="KW-1185">Reference proteome</keyword>
<dbReference type="InterPro" id="IPR009057">
    <property type="entry name" value="Homeodomain-like_sf"/>
</dbReference>
<dbReference type="Gene3D" id="1.10.357.10">
    <property type="entry name" value="Tetracycline Repressor, domain 2"/>
    <property type="match status" value="1"/>
</dbReference>
<dbReference type="EMBL" id="MZXV01000085">
    <property type="protein sequence ID" value="PZV33195.1"/>
    <property type="molecule type" value="Genomic_DNA"/>
</dbReference>
<dbReference type="SUPFAM" id="SSF48498">
    <property type="entry name" value="Tetracyclin repressor-like, C-terminal domain"/>
    <property type="match status" value="1"/>
</dbReference>
<accession>A0A2W7BQW9</accession>
<dbReference type="GO" id="GO:0000976">
    <property type="term" value="F:transcription cis-regulatory region binding"/>
    <property type="evidence" value="ECO:0007669"/>
    <property type="project" value="TreeGrafter"/>
</dbReference>
<dbReference type="InterPro" id="IPR050109">
    <property type="entry name" value="HTH-type_TetR-like_transc_reg"/>
</dbReference>
<feature type="domain" description="HTH tetR-type" evidence="5">
    <location>
        <begin position="10"/>
        <end position="70"/>
    </location>
</feature>
<feature type="DNA-binding region" description="H-T-H motif" evidence="4">
    <location>
        <begin position="33"/>
        <end position="52"/>
    </location>
</feature>
<dbReference type="GO" id="GO:0003700">
    <property type="term" value="F:DNA-binding transcription factor activity"/>
    <property type="evidence" value="ECO:0007669"/>
    <property type="project" value="TreeGrafter"/>
</dbReference>
<dbReference type="InterPro" id="IPR001647">
    <property type="entry name" value="HTH_TetR"/>
</dbReference>
<dbReference type="RefSeq" id="WP_111549158.1">
    <property type="nucleotide sequence ID" value="NZ_MZXV01000085.1"/>
</dbReference>
<dbReference type="PANTHER" id="PTHR30055:SF234">
    <property type="entry name" value="HTH-TYPE TRANSCRIPTIONAL REGULATOR BETI"/>
    <property type="match status" value="1"/>
</dbReference>
<proteinExistence type="predicted"/>
<dbReference type="Pfam" id="PF17932">
    <property type="entry name" value="TetR_C_24"/>
    <property type="match status" value="1"/>
</dbReference>
<organism evidence="6 7">
    <name type="scientific">Mesorhizobium kowhaii</name>
    <dbReference type="NCBI Taxonomy" id="1300272"/>
    <lineage>
        <taxon>Bacteria</taxon>
        <taxon>Pseudomonadati</taxon>
        <taxon>Pseudomonadota</taxon>
        <taxon>Alphaproteobacteria</taxon>
        <taxon>Hyphomicrobiales</taxon>
        <taxon>Phyllobacteriaceae</taxon>
        <taxon>Mesorhizobium</taxon>
    </lineage>
</organism>
<evidence type="ECO:0000256" key="3">
    <source>
        <dbReference type="ARBA" id="ARBA00023163"/>
    </source>
</evidence>
<dbReference type="InterPro" id="IPR041490">
    <property type="entry name" value="KstR2_TetR_C"/>
</dbReference>
<comment type="caution">
    <text evidence="6">The sequence shown here is derived from an EMBL/GenBank/DDBJ whole genome shotgun (WGS) entry which is preliminary data.</text>
</comment>
<evidence type="ECO:0000313" key="7">
    <source>
        <dbReference type="Proteomes" id="UP000248616"/>
    </source>
</evidence>
<dbReference type="OrthoDB" id="9779746at2"/>
<evidence type="ECO:0000256" key="1">
    <source>
        <dbReference type="ARBA" id="ARBA00023015"/>
    </source>
</evidence>
<evidence type="ECO:0000256" key="4">
    <source>
        <dbReference type="PROSITE-ProRule" id="PRU00335"/>
    </source>
</evidence>
<dbReference type="PROSITE" id="PS50977">
    <property type="entry name" value="HTH_TETR_2"/>
    <property type="match status" value="1"/>
</dbReference>
<dbReference type="PANTHER" id="PTHR30055">
    <property type="entry name" value="HTH-TYPE TRANSCRIPTIONAL REGULATOR RUTR"/>
    <property type="match status" value="1"/>
</dbReference>
<evidence type="ECO:0000313" key="6">
    <source>
        <dbReference type="EMBL" id="PZV33195.1"/>
    </source>
</evidence>
<reference evidence="7" key="1">
    <citation type="submission" date="2017-03" db="EMBL/GenBank/DDBJ databases">
        <authorList>
            <person name="Safronova V.I."/>
            <person name="Sazanova A.L."/>
            <person name="Chirak E.R."/>
        </authorList>
    </citation>
    <scope>NUCLEOTIDE SEQUENCE [LARGE SCALE GENOMIC DNA]</scope>
    <source>
        <strain evidence="7">Ach-343</strain>
    </source>
</reference>
<dbReference type="Proteomes" id="UP000248616">
    <property type="component" value="Unassembled WGS sequence"/>
</dbReference>
<evidence type="ECO:0000256" key="2">
    <source>
        <dbReference type="ARBA" id="ARBA00023125"/>
    </source>
</evidence>
<protein>
    <submittedName>
        <fullName evidence="6">TetR family transcriptional regulator</fullName>
    </submittedName>
</protein>
<dbReference type="InterPro" id="IPR023772">
    <property type="entry name" value="DNA-bd_HTH_TetR-type_CS"/>
</dbReference>
<name>A0A2W7BQW9_9HYPH</name>
<gene>
    <name evidence="6" type="ORF">B5V02_38295</name>
</gene>
<dbReference type="InterPro" id="IPR036271">
    <property type="entry name" value="Tet_transcr_reg_TetR-rel_C_sf"/>
</dbReference>
<sequence>MARTTGSDGEKTEAAVREAAVNLIARFGYEAMSMRQLAAEVGVQAAALYRYFPTKEELLFTLMREHMEGLTDAWETACPISADPVQRLSAYVENHIAFHIERRHATHVSNMELRSLSPERLTQILRMRTAYEKELRAILRDGAEAGVFSIDDTGLTAMALIQMMTGVIVWFRPGERLSITEVTATYLSMTMRLVGAGTDGETTHDGARALGRARDAAAL</sequence>
<dbReference type="SUPFAM" id="SSF46689">
    <property type="entry name" value="Homeodomain-like"/>
    <property type="match status" value="1"/>
</dbReference>
<dbReference type="Pfam" id="PF00440">
    <property type="entry name" value="TetR_N"/>
    <property type="match status" value="1"/>
</dbReference>
<keyword evidence="1" id="KW-0805">Transcription regulation</keyword>
<evidence type="ECO:0000259" key="5">
    <source>
        <dbReference type="PROSITE" id="PS50977"/>
    </source>
</evidence>
<dbReference type="PRINTS" id="PR00455">
    <property type="entry name" value="HTHTETR"/>
</dbReference>
<dbReference type="AlphaFoldDB" id="A0A2W7BQW9"/>
<keyword evidence="2 4" id="KW-0238">DNA-binding</keyword>
<keyword evidence="3" id="KW-0804">Transcription</keyword>